<keyword evidence="5" id="KW-0564">Palmitate</keyword>
<organism evidence="7 8">
    <name type="scientific">Tsukamurella soli</name>
    <dbReference type="NCBI Taxonomy" id="644556"/>
    <lineage>
        <taxon>Bacteria</taxon>
        <taxon>Bacillati</taxon>
        <taxon>Actinomycetota</taxon>
        <taxon>Actinomycetes</taxon>
        <taxon>Mycobacteriales</taxon>
        <taxon>Tsukamurellaceae</taxon>
        <taxon>Tsukamurella</taxon>
    </lineage>
</organism>
<evidence type="ECO:0000256" key="3">
    <source>
        <dbReference type="ARBA" id="ARBA00022475"/>
    </source>
</evidence>
<comment type="subcellular location">
    <subcellularLocation>
        <location evidence="1">Cell envelope</location>
    </subcellularLocation>
</comment>
<keyword evidence="8" id="KW-1185">Reference proteome</keyword>
<reference evidence="8" key="1">
    <citation type="journal article" date="2019" name="Int. J. Syst. Evol. Microbiol.">
        <title>The Global Catalogue of Microorganisms (GCM) 10K type strain sequencing project: providing services to taxonomists for standard genome sequencing and annotation.</title>
        <authorList>
            <consortium name="The Broad Institute Genomics Platform"/>
            <consortium name="The Broad Institute Genome Sequencing Center for Infectious Disease"/>
            <person name="Wu L."/>
            <person name="Ma J."/>
        </authorList>
    </citation>
    <scope>NUCLEOTIDE SEQUENCE [LARGE SCALE GENOMIC DNA]</scope>
    <source>
        <strain evidence="8">JCM 17688</strain>
    </source>
</reference>
<evidence type="ECO:0000313" key="8">
    <source>
        <dbReference type="Proteomes" id="UP001500635"/>
    </source>
</evidence>
<evidence type="ECO:0000256" key="2">
    <source>
        <dbReference type="ARBA" id="ARBA00009194"/>
    </source>
</evidence>
<keyword evidence="4" id="KW-0732">Signal</keyword>
<sequence length="260" mass="26672">MLRMTGRTVRYGEASAASAPARIAARTPVRVAVVALAGMLVLLAGCSSGGSGGSGASAAPKGPLPSAATLQAEATAATKNLHDVDVDLEVDGTVPNLPVKSITGYITNQPVVAAQGNADVTVFGSEVQARFVVQDGILWARMSGDKYSDMGKAADTYDPSIILDPDRGLGNIVAKIRDAKVEGRENIDGIDTVRMSGIVPGPVIGVLAPKSHLGDLPTTFWVQEAAPHNLVSAHVAVGTATISIDLSQWGVKQTITKPGS</sequence>
<evidence type="ECO:0000256" key="1">
    <source>
        <dbReference type="ARBA" id="ARBA00004196"/>
    </source>
</evidence>
<keyword evidence="6" id="KW-0449">Lipoprotein</keyword>
<dbReference type="Proteomes" id="UP001500635">
    <property type="component" value="Unassembled WGS sequence"/>
</dbReference>
<evidence type="ECO:0000313" key="7">
    <source>
        <dbReference type="EMBL" id="GAA4407034.1"/>
    </source>
</evidence>
<name>A0ABP8KIV5_9ACTN</name>
<protein>
    <recommendedName>
        <fullName evidence="9">Lipoprotein LprG</fullName>
    </recommendedName>
</protein>
<dbReference type="EMBL" id="BAABFR010000169">
    <property type="protein sequence ID" value="GAA4407034.1"/>
    <property type="molecule type" value="Genomic_DNA"/>
</dbReference>
<comment type="caution">
    <text evidence="7">The sequence shown here is derived from an EMBL/GenBank/DDBJ whole genome shotgun (WGS) entry which is preliminary data.</text>
</comment>
<dbReference type="InterPro" id="IPR029046">
    <property type="entry name" value="LolA/LolB/LppX"/>
</dbReference>
<accession>A0ABP8KIV5</accession>
<dbReference type="SUPFAM" id="SSF89392">
    <property type="entry name" value="Prokaryotic lipoproteins and lipoprotein localization factors"/>
    <property type="match status" value="1"/>
</dbReference>
<dbReference type="Gene3D" id="2.50.20.20">
    <property type="match status" value="1"/>
</dbReference>
<dbReference type="Pfam" id="PF07161">
    <property type="entry name" value="LppX_LprAFG"/>
    <property type="match status" value="1"/>
</dbReference>
<comment type="similarity">
    <text evidence="2">Belongs to the LppX/LprAFG lipoprotein family.</text>
</comment>
<proteinExistence type="inferred from homology"/>
<dbReference type="InterPro" id="IPR009830">
    <property type="entry name" value="LppX/LprAFG"/>
</dbReference>
<dbReference type="CDD" id="cd16334">
    <property type="entry name" value="LppX-like"/>
    <property type="match status" value="1"/>
</dbReference>
<evidence type="ECO:0008006" key="9">
    <source>
        <dbReference type="Google" id="ProtNLM"/>
    </source>
</evidence>
<evidence type="ECO:0000256" key="5">
    <source>
        <dbReference type="ARBA" id="ARBA00023139"/>
    </source>
</evidence>
<gene>
    <name evidence="7" type="ORF">GCM10023147_50920</name>
</gene>
<keyword evidence="3" id="KW-1003">Cell membrane</keyword>
<evidence type="ECO:0000256" key="4">
    <source>
        <dbReference type="ARBA" id="ARBA00022729"/>
    </source>
</evidence>
<evidence type="ECO:0000256" key="6">
    <source>
        <dbReference type="ARBA" id="ARBA00023288"/>
    </source>
</evidence>
<keyword evidence="3" id="KW-0472">Membrane</keyword>